<name>A0A9P6II04_9FUNG</name>
<organism evidence="1 2">
    <name type="scientific">Modicella reniformis</name>
    <dbReference type="NCBI Taxonomy" id="1440133"/>
    <lineage>
        <taxon>Eukaryota</taxon>
        <taxon>Fungi</taxon>
        <taxon>Fungi incertae sedis</taxon>
        <taxon>Mucoromycota</taxon>
        <taxon>Mortierellomycotina</taxon>
        <taxon>Mortierellomycetes</taxon>
        <taxon>Mortierellales</taxon>
        <taxon>Mortierellaceae</taxon>
        <taxon>Modicella</taxon>
    </lineage>
</organism>
<protein>
    <submittedName>
        <fullName evidence="1">Uncharacterized protein</fullName>
    </submittedName>
</protein>
<dbReference type="Proteomes" id="UP000749646">
    <property type="component" value="Unassembled WGS sequence"/>
</dbReference>
<comment type="caution">
    <text evidence="1">The sequence shown here is derived from an EMBL/GenBank/DDBJ whole genome shotgun (WGS) entry which is preliminary data.</text>
</comment>
<keyword evidence="2" id="KW-1185">Reference proteome</keyword>
<gene>
    <name evidence="1" type="ORF">BGZ65_009305</name>
</gene>
<dbReference type="EMBL" id="JAAAHW010010789">
    <property type="protein sequence ID" value="KAF9922870.1"/>
    <property type="molecule type" value="Genomic_DNA"/>
</dbReference>
<evidence type="ECO:0000313" key="2">
    <source>
        <dbReference type="Proteomes" id="UP000749646"/>
    </source>
</evidence>
<feature type="non-terminal residue" evidence="1">
    <location>
        <position position="383"/>
    </location>
</feature>
<evidence type="ECO:0000313" key="1">
    <source>
        <dbReference type="EMBL" id="KAF9922870.1"/>
    </source>
</evidence>
<dbReference type="OrthoDB" id="10536599at2759"/>
<dbReference type="AlphaFoldDB" id="A0A9P6II04"/>
<proteinExistence type="predicted"/>
<sequence>MDEISGNIEADFELGDKTYQHIIIPVARGSKTCSTFLYCARSIHLLAAAFAYSHHESKKTSTDSSQETITFEAHATAIARFTLGHINRVLSKKDYNSLRLVYEPLDTGEITLQRNNDLRNNPSFIDRVTAARVRSLSFDLDSWNQREQVINIFTLLRRHELRDLNLVFIEGLLKPDGAGWVPHSDMSLNPIASAIENKDDQLLKMLIDYCIQYAKIYHPAYLVPAEQCFAKLLDHYPDIVTDLFRSTSYIPAHNHDYVASDGISTSNKFQDIIDGNKYSVFILRSQLPATTPSTHFFLSTNGDLHHGSESRFPSMKNEQPTHKERNYKIYVSPFQFRPIEPLNKGNKNVKTQRKCLLKRHHTIQMVSLIFVGKYLSATNVEAI</sequence>
<accession>A0A9P6II04</accession>
<reference evidence="1" key="1">
    <citation type="journal article" date="2020" name="Fungal Divers.">
        <title>Resolving the Mortierellaceae phylogeny through synthesis of multi-gene phylogenetics and phylogenomics.</title>
        <authorList>
            <person name="Vandepol N."/>
            <person name="Liber J."/>
            <person name="Desiro A."/>
            <person name="Na H."/>
            <person name="Kennedy M."/>
            <person name="Barry K."/>
            <person name="Grigoriev I.V."/>
            <person name="Miller A.N."/>
            <person name="O'Donnell K."/>
            <person name="Stajich J.E."/>
            <person name="Bonito G."/>
        </authorList>
    </citation>
    <scope>NUCLEOTIDE SEQUENCE</scope>
    <source>
        <strain evidence="1">MES-2147</strain>
    </source>
</reference>